<dbReference type="AlphaFoldDB" id="A0A1M6U8H1"/>
<dbReference type="InterPro" id="IPR011991">
    <property type="entry name" value="ArsR-like_HTH"/>
</dbReference>
<evidence type="ECO:0000259" key="4">
    <source>
        <dbReference type="PROSITE" id="PS50956"/>
    </source>
</evidence>
<dbReference type="InterPro" id="IPR036390">
    <property type="entry name" value="WH_DNA-bd_sf"/>
</dbReference>
<keyword evidence="1" id="KW-0805">Transcription regulation</keyword>
<evidence type="ECO:0000313" key="5">
    <source>
        <dbReference type="EMBL" id="SHK65450.1"/>
    </source>
</evidence>
<dbReference type="PANTHER" id="PTHR30154:SF34">
    <property type="entry name" value="TRANSCRIPTIONAL REGULATOR AZLB"/>
    <property type="match status" value="1"/>
</dbReference>
<dbReference type="SMART" id="SM00344">
    <property type="entry name" value="HTH_ASNC"/>
    <property type="match status" value="1"/>
</dbReference>
<organism evidence="5 6">
    <name type="scientific">Reichenbachiella agariperforans</name>
    <dbReference type="NCBI Taxonomy" id="156994"/>
    <lineage>
        <taxon>Bacteria</taxon>
        <taxon>Pseudomonadati</taxon>
        <taxon>Bacteroidota</taxon>
        <taxon>Cytophagia</taxon>
        <taxon>Cytophagales</taxon>
        <taxon>Reichenbachiellaceae</taxon>
        <taxon>Reichenbachiella</taxon>
    </lineage>
</organism>
<dbReference type="SUPFAM" id="SSF46785">
    <property type="entry name" value="Winged helix' DNA-binding domain"/>
    <property type="match status" value="1"/>
</dbReference>
<dbReference type="InterPro" id="IPR019888">
    <property type="entry name" value="Tscrpt_reg_AsnC-like"/>
</dbReference>
<keyword evidence="6" id="KW-1185">Reference proteome</keyword>
<dbReference type="InterPro" id="IPR000485">
    <property type="entry name" value="AsnC-type_HTH_dom"/>
</dbReference>
<dbReference type="GO" id="GO:0043200">
    <property type="term" value="P:response to amino acid"/>
    <property type="evidence" value="ECO:0007669"/>
    <property type="project" value="TreeGrafter"/>
</dbReference>
<dbReference type="InterPro" id="IPR011008">
    <property type="entry name" value="Dimeric_a/b-barrel"/>
</dbReference>
<dbReference type="SUPFAM" id="SSF54909">
    <property type="entry name" value="Dimeric alpha+beta barrel"/>
    <property type="match status" value="1"/>
</dbReference>
<dbReference type="InterPro" id="IPR019885">
    <property type="entry name" value="Tscrpt_reg_HTH_AsnC-type_CS"/>
</dbReference>
<dbReference type="Proteomes" id="UP000184474">
    <property type="component" value="Unassembled WGS sequence"/>
</dbReference>
<dbReference type="GO" id="GO:0005829">
    <property type="term" value="C:cytosol"/>
    <property type="evidence" value="ECO:0007669"/>
    <property type="project" value="TreeGrafter"/>
</dbReference>
<dbReference type="GO" id="GO:0043565">
    <property type="term" value="F:sequence-specific DNA binding"/>
    <property type="evidence" value="ECO:0007669"/>
    <property type="project" value="InterPro"/>
</dbReference>
<dbReference type="PROSITE" id="PS50956">
    <property type="entry name" value="HTH_ASNC_2"/>
    <property type="match status" value="1"/>
</dbReference>
<dbReference type="EMBL" id="FRAA01000007">
    <property type="protein sequence ID" value="SHK65450.1"/>
    <property type="molecule type" value="Genomic_DNA"/>
</dbReference>
<dbReference type="PROSITE" id="PS00519">
    <property type="entry name" value="HTH_ASNC_1"/>
    <property type="match status" value="1"/>
</dbReference>
<accession>A0A1M6U8H1</accession>
<dbReference type="InterPro" id="IPR036388">
    <property type="entry name" value="WH-like_DNA-bd_sf"/>
</dbReference>
<dbReference type="InterPro" id="IPR019887">
    <property type="entry name" value="Tscrpt_reg_AsnC/Lrp_C"/>
</dbReference>
<evidence type="ECO:0000256" key="1">
    <source>
        <dbReference type="ARBA" id="ARBA00023015"/>
    </source>
</evidence>
<dbReference type="GO" id="GO:0006355">
    <property type="term" value="P:regulation of DNA-templated transcription"/>
    <property type="evidence" value="ECO:0007669"/>
    <property type="project" value="UniProtKB-ARBA"/>
</dbReference>
<dbReference type="Pfam" id="PF01037">
    <property type="entry name" value="AsnC_trans_reg"/>
    <property type="match status" value="1"/>
</dbReference>
<dbReference type="RefSeq" id="WP_073124094.1">
    <property type="nucleotide sequence ID" value="NZ_FRAA01000007.1"/>
</dbReference>
<dbReference type="PRINTS" id="PR00033">
    <property type="entry name" value="HTHASNC"/>
</dbReference>
<keyword evidence="3" id="KW-0804">Transcription</keyword>
<dbReference type="Pfam" id="PF13412">
    <property type="entry name" value="HTH_24"/>
    <property type="match status" value="1"/>
</dbReference>
<keyword evidence="2" id="KW-0238">DNA-binding</keyword>
<protein>
    <submittedName>
        <fullName evidence="5">Lrp/AsnC family transcriptional regulator</fullName>
    </submittedName>
</protein>
<dbReference type="CDD" id="cd00090">
    <property type="entry name" value="HTH_ARSR"/>
    <property type="match status" value="1"/>
</dbReference>
<dbReference type="PANTHER" id="PTHR30154">
    <property type="entry name" value="LEUCINE-RESPONSIVE REGULATORY PROTEIN"/>
    <property type="match status" value="1"/>
</dbReference>
<gene>
    <name evidence="5" type="ORF">SAMN04488028_1078</name>
</gene>
<feature type="domain" description="HTH asnC-type" evidence="4">
    <location>
        <begin position="4"/>
        <end position="65"/>
    </location>
</feature>
<evidence type="ECO:0000313" key="6">
    <source>
        <dbReference type="Proteomes" id="UP000184474"/>
    </source>
</evidence>
<dbReference type="Gene3D" id="1.10.10.10">
    <property type="entry name" value="Winged helix-like DNA-binding domain superfamily/Winged helix DNA-binding domain"/>
    <property type="match status" value="1"/>
</dbReference>
<dbReference type="STRING" id="156994.SAMN04488028_1078"/>
<proteinExistence type="predicted"/>
<dbReference type="Gene3D" id="3.30.70.920">
    <property type="match status" value="1"/>
</dbReference>
<reference evidence="6" key="1">
    <citation type="submission" date="2016-11" db="EMBL/GenBank/DDBJ databases">
        <authorList>
            <person name="Varghese N."/>
            <person name="Submissions S."/>
        </authorList>
    </citation>
    <scope>NUCLEOTIDE SEQUENCE [LARGE SCALE GENOMIC DNA]</scope>
    <source>
        <strain evidence="6">DSM 26134</strain>
    </source>
</reference>
<evidence type="ECO:0000256" key="3">
    <source>
        <dbReference type="ARBA" id="ARBA00023163"/>
    </source>
</evidence>
<evidence type="ECO:0000256" key="2">
    <source>
        <dbReference type="ARBA" id="ARBA00023125"/>
    </source>
</evidence>
<sequence length="154" mass="17761">MALLDEVDIKILNLLQAEGRITNKALAEKMGMSTTPVFDRVKRLEKEGVIKQYVALLDQRKIDKKLTVFVFISLKNHTRSYLDKFIGEMNDYPEVQECYHIAGDFDYMLKIVTRDIESFQSFILAKLSVNSNIAHVKSQFVLSKNKHTTAFKID</sequence>
<name>A0A1M6U8H1_REIAG</name>